<evidence type="ECO:0000256" key="1">
    <source>
        <dbReference type="SAM" id="Phobius"/>
    </source>
</evidence>
<keyword evidence="3" id="KW-1185">Reference proteome</keyword>
<feature type="transmembrane region" description="Helical" evidence="1">
    <location>
        <begin position="15"/>
        <end position="34"/>
    </location>
</feature>
<dbReference type="EMBL" id="CADIKM010000003">
    <property type="protein sequence ID" value="CAB3779869.1"/>
    <property type="molecule type" value="Genomic_DNA"/>
</dbReference>
<proteinExistence type="predicted"/>
<sequence length="102" mass="11268">MNDFLPDYLLREQSTVGALFTFLAIRYATLSVGLSHSVRRSTLSALYIGLACLFCLPQLADLLSEGTLARMAWPILEGKVLGCVLAYFGASALYSNLRYQQQ</sequence>
<organism evidence="2 3">
    <name type="scientific">Pararobbsia alpina</name>
    <dbReference type="NCBI Taxonomy" id="621374"/>
    <lineage>
        <taxon>Bacteria</taxon>
        <taxon>Pseudomonadati</taxon>
        <taxon>Pseudomonadota</taxon>
        <taxon>Betaproteobacteria</taxon>
        <taxon>Burkholderiales</taxon>
        <taxon>Burkholderiaceae</taxon>
        <taxon>Pararobbsia</taxon>
    </lineage>
</organism>
<protein>
    <submittedName>
        <fullName evidence="2">Uncharacterized protein</fullName>
    </submittedName>
</protein>
<feature type="transmembrane region" description="Helical" evidence="1">
    <location>
        <begin position="72"/>
        <end position="94"/>
    </location>
</feature>
<keyword evidence="1" id="KW-0472">Membrane</keyword>
<keyword evidence="1" id="KW-0812">Transmembrane</keyword>
<accession>A0A6S7CGZ4</accession>
<dbReference type="AlphaFoldDB" id="A0A6S7CGZ4"/>
<dbReference type="RefSeq" id="WP_175103459.1">
    <property type="nucleotide sequence ID" value="NZ_CADIKM010000003.1"/>
</dbReference>
<evidence type="ECO:0000313" key="2">
    <source>
        <dbReference type="EMBL" id="CAB3779869.1"/>
    </source>
</evidence>
<name>A0A6S7CGZ4_9BURK</name>
<reference evidence="2 3" key="1">
    <citation type="submission" date="2020-04" db="EMBL/GenBank/DDBJ databases">
        <authorList>
            <person name="De Canck E."/>
        </authorList>
    </citation>
    <scope>NUCLEOTIDE SEQUENCE [LARGE SCALE GENOMIC DNA]</scope>
    <source>
        <strain evidence="2 3">LMG 28138</strain>
    </source>
</reference>
<keyword evidence="1" id="KW-1133">Transmembrane helix</keyword>
<evidence type="ECO:0000313" key="3">
    <source>
        <dbReference type="Proteomes" id="UP000494115"/>
    </source>
</evidence>
<gene>
    <name evidence="2" type="ORF">LMG28138_00916</name>
</gene>
<dbReference type="Proteomes" id="UP000494115">
    <property type="component" value="Unassembled WGS sequence"/>
</dbReference>
<feature type="transmembrane region" description="Helical" evidence="1">
    <location>
        <begin position="41"/>
        <end position="60"/>
    </location>
</feature>